<comment type="caution">
    <text evidence="1">The sequence shown here is derived from an EMBL/GenBank/DDBJ whole genome shotgun (WGS) entry which is preliminary data.</text>
</comment>
<evidence type="ECO:0000313" key="1">
    <source>
        <dbReference type="EMBL" id="MCI63543.1"/>
    </source>
</evidence>
<sequence>MNEEVRTMQVYGKSTRACCKVEVREKDLDKANLNSEWIEERANEEPFEPQEQ</sequence>
<name>A0A392TQW1_9FABA</name>
<dbReference type="EMBL" id="LXQA010638974">
    <property type="protein sequence ID" value="MCI63543.1"/>
    <property type="molecule type" value="Genomic_DNA"/>
</dbReference>
<reference evidence="1 2" key="1">
    <citation type="journal article" date="2018" name="Front. Plant Sci.">
        <title>Red Clover (Trifolium pratense) and Zigzag Clover (T. medium) - A Picture of Genomic Similarities and Differences.</title>
        <authorList>
            <person name="Dluhosova J."/>
            <person name="Istvanek J."/>
            <person name="Nedelnik J."/>
            <person name="Repkova J."/>
        </authorList>
    </citation>
    <scope>NUCLEOTIDE SEQUENCE [LARGE SCALE GENOMIC DNA]</scope>
    <source>
        <strain evidence="2">cv. 10/8</strain>
        <tissue evidence="1">Leaf</tissue>
    </source>
</reference>
<protein>
    <submittedName>
        <fullName evidence="1">Uncharacterized protein</fullName>
    </submittedName>
</protein>
<dbReference type="Proteomes" id="UP000265520">
    <property type="component" value="Unassembled WGS sequence"/>
</dbReference>
<proteinExistence type="predicted"/>
<organism evidence="1 2">
    <name type="scientific">Trifolium medium</name>
    <dbReference type="NCBI Taxonomy" id="97028"/>
    <lineage>
        <taxon>Eukaryota</taxon>
        <taxon>Viridiplantae</taxon>
        <taxon>Streptophyta</taxon>
        <taxon>Embryophyta</taxon>
        <taxon>Tracheophyta</taxon>
        <taxon>Spermatophyta</taxon>
        <taxon>Magnoliopsida</taxon>
        <taxon>eudicotyledons</taxon>
        <taxon>Gunneridae</taxon>
        <taxon>Pentapetalae</taxon>
        <taxon>rosids</taxon>
        <taxon>fabids</taxon>
        <taxon>Fabales</taxon>
        <taxon>Fabaceae</taxon>
        <taxon>Papilionoideae</taxon>
        <taxon>50 kb inversion clade</taxon>
        <taxon>NPAAA clade</taxon>
        <taxon>Hologalegina</taxon>
        <taxon>IRL clade</taxon>
        <taxon>Trifolieae</taxon>
        <taxon>Trifolium</taxon>
    </lineage>
</organism>
<keyword evidence="2" id="KW-1185">Reference proteome</keyword>
<evidence type="ECO:0000313" key="2">
    <source>
        <dbReference type="Proteomes" id="UP000265520"/>
    </source>
</evidence>
<accession>A0A392TQW1</accession>
<feature type="non-terminal residue" evidence="1">
    <location>
        <position position="52"/>
    </location>
</feature>
<dbReference type="AlphaFoldDB" id="A0A392TQW1"/>